<keyword evidence="1" id="KW-0175">Coiled coil</keyword>
<keyword evidence="3" id="KW-1185">Reference proteome</keyword>
<evidence type="ECO:0000313" key="3">
    <source>
        <dbReference type="Proteomes" id="UP000087171"/>
    </source>
</evidence>
<dbReference type="PaxDb" id="3827-XP_004513576.1"/>
<sequence length="171" mass="21021">MWREEDIKDYDGDERRYARKDTEKRYRDYGKEERMYERRDREEVRKERDFEREDKKVKEKSERKLESVIEKKEKKVEEEQELIDKEQEIDYNYLSNFVDSYVHEFEEVSPKKDCQQYIEFESKDNDEQTIESTFKQDSKINGTLKVLEGVGSTVLQNDVCKLTLRENERKE</sequence>
<evidence type="ECO:0000313" key="4">
    <source>
        <dbReference type="RefSeq" id="XP_004513576.1"/>
    </source>
</evidence>
<accession>A0A1S2Z223</accession>
<protein>
    <submittedName>
        <fullName evidence="4">Trichohyalin-like</fullName>
    </submittedName>
</protein>
<evidence type="ECO:0000256" key="1">
    <source>
        <dbReference type="SAM" id="Coils"/>
    </source>
</evidence>
<proteinExistence type="predicted"/>
<gene>
    <name evidence="4" type="primary">LOC101509378</name>
</gene>
<dbReference type="AlphaFoldDB" id="A0A1S2Z223"/>
<feature type="region of interest" description="Disordered" evidence="2">
    <location>
        <begin position="29"/>
        <end position="58"/>
    </location>
</feature>
<dbReference type="RefSeq" id="XP_004513576.1">
    <property type="nucleotide sequence ID" value="XM_004513519.1"/>
</dbReference>
<organism evidence="3 4">
    <name type="scientific">Cicer arietinum</name>
    <name type="common">Chickpea</name>
    <name type="synonym">Garbanzo</name>
    <dbReference type="NCBI Taxonomy" id="3827"/>
    <lineage>
        <taxon>Eukaryota</taxon>
        <taxon>Viridiplantae</taxon>
        <taxon>Streptophyta</taxon>
        <taxon>Embryophyta</taxon>
        <taxon>Tracheophyta</taxon>
        <taxon>Spermatophyta</taxon>
        <taxon>Magnoliopsida</taxon>
        <taxon>eudicotyledons</taxon>
        <taxon>Gunneridae</taxon>
        <taxon>Pentapetalae</taxon>
        <taxon>rosids</taxon>
        <taxon>fabids</taxon>
        <taxon>Fabales</taxon>
        <taxon>Fabaceae</taxon>
        <taxon>Papilionoideae</taxon>
        <taxon>50 kb inversion clade</taxon>
        <taxon>NPAAA clade</taxon>
        <taxon>Hologalegina</taxon>
        <taxon>IRL clade</taxon>
        <taxon>Cicereae</taxon>
        <taxon>Cicer</taxon>
    </lineage>
</organism>
<evidence type="ECO:0000256" key="2">
    <source>
        <dbReference type="SAM" id="MobiDB-lite"/>
    </source>
</evidence>
<name>A0A1S2Z223_CICAR</name>
<feature type="coiled-coil region" evidence="1">
    <location>
        <begin position="58"/>
        <end position="89"/>
    </location>
</feature>
<dbReference type="Proteomes" id="UP000087171">
    <property type="component" value="Unplaced"/>
</dbReference>
<reference evidence="4" key="1">
    <citation type="submission" date="2025-08" db="UniProtKB">
        <authorList>
            <consortium name="RefSeq"/>
        </authorList>
    </citation>
    <scope>IDENTIFICATION</scope>
    <source>
        <tissue evidence="4">Etiolated seedlings</tissue>
    </source>
</reference>